<keyword evidence="4 8" id="KW-0378">Hydrolase</keyword>
<accession>A0A9D1L4L4</accession>
<evidence type="ECO:0000259" key="7">
    <source>
        <dbReference type="SMART" id="SM00471"/>
    </source>
</evidence>
<dbReference type="InterPro" id="IPR005249">
    <property type="entry name" value="YqeK"/>
</dbReference>
<dbReference type="NCBIfam" id="TIGR00488">
    <property type="entry name" value="bis(5'-nucleosyl)-tetraphosphatase (symmetrical) YqeK"/>
    <property type="match status" value="1"/>
</dbReference>
<dbReference type="SUPFAM" id="SSF109604">
    <property type="entry name" value="HD-domain/PDEase-like"/>
    <property type="match status" value="1"/>
</dbReference>
<comment type="catalytic activity">
    <reaction evidence="6">
        <text>P(1),P(4)-bis(5'-adenosyl) tetraphosphate + H2O = 2 ADP + 2 H(+)</text>
        <dbReference type="Rhea" id="RHEA:24252"/>
        <dbReference type="ChEBI" id="CHEBI:15377"/>
        <dbReference type="ChEBI" id="CHEBI:15378"/>
        <dbReference type="ChEBI" id="CHEBI:58141"/>
        <dbReference type="ChEBI" id="CHEBI:456216"/>
        <dbReference type="EC" id="3.6.1.41"/>
    </reaction>
</comment>
<dbReference type="PANTHER" id="PTHR35795:SF1">
    <property type="entry name" value="BIS(5'-NUCLEOSYL)-TETRAPHOSPHATASE, SYMMETRICAL"/>
    <property type="match status" value="1"/>
</dbReference>
<keyword evidence="5" id="KW-0408">Iron</keyword>
<comment type="caution">
    <text evidence="8">The sequence shown here is derived from an EMBL/GenBank/DDBJ whole genome shotgun (WGS) entry which is preliminary data.</text>
</comment>
<reference evidence="8" key="2">
    <citation type="journal article" date="2021" name="PeerJ">
        <title>Extensive microbial diversity within the chicken gut microbiome revealed by metagenomics and culture.</title>
        <authorList>
            <person name="Gilroy R."/>
            <person name="Ravi A."/>
            <person name="Getino M."/>
            <person name="Pursley I."/>
            <person name="Horton D.L."/>
            <person name="Alikhan N.F."/>
            <person name="Baker D."/>
            <person name="Gharbi K."/>
            <person name="Hall N."/>
            <person name="Watson M."/>
            <person name="Adriaenssens E.M."/>
            <person name="Foster-Nyarko E."/>
            <person name="Jarju S."/>
            <person name="Secka A."/>
            <person name="Antonio M."/>
            <person name="Oren A."/>
            <person name="Chaudhuri R.R."/>
            <person name="La Ragione R."/>
            <person name="Hildebrand F."/>
            <person name="Pallen M.J."/>
        </authorList>
    </citation>
    <scope>NUCLEOTIDE SEQUENCE</scope>
    <source>
        <strain evidence="8">ChiHjej12B11-29160</strain>
    </source>
</reference>
<name>A0A9D1L4L4_9ACTN</name>
<organism evidence="8 9">
    <name type="scientific">Candidatus Coprovicinus avistercoris</name>
    <dbReference type="NCBI Taxonomy" id="2840754"/>
    <lineage>
        <taxon>Bacteria</taxon>
        <taxon>Bacillati</taxon>
        <taxon>Actinomycetota</taxon>
        <taxon>Coriobacteriia</taxon>
        <taxon>Coriobacteriales</taxon>
        <taxon>Coriobacteriaceae</taxon>
        <taxon>Coriobacteriaceae incertae sedis</taxon>
        <taxon>Candidatus Coprovicinus</taxon>
    </lineage>
</organism>
<dbReference type="Proteomes" id="UP000824078">
    <property type="component" value="Unassembled WGS sequence"/>
</dbReference>
<evidence type="ECO:0000313" key="8">
    <source>
        <dbReference type="EMBL" id="HIU23766.1"/>
    </source>
</evidence>
<keyword evidence="3" id="KW-0547">Nucleotide-binding</keyword>
<dbReference type="GO" id="GO:0008803">
    <property type="term" value="F:bis(5'-nucleosyl)-tetraphosphatase (symmetrical) activity"/>
    <property type="evidence" value="ECO:0007669"/>
    <property type="project" value="UniProtKB-EC"/>
</dbReference>
<dbReference type="GO" id="GO:0046872">
    <property type="term" value="F:metal ion binding"/>
    <property type="evidence" value="ECO:0007669"/>
    <property type="project" value="UniProtKB-KW"/>
</dbReference>
<dbReference type="InterPro" id="IPR006675">
    <property type="entry name" value="HDIG_dom"/>
</dbReference>
<evidence type="ECO:0000256" key="4">
    <source>
        <dbReference type="ARBA" id="ARBA00022801"/>
    </source>
</evidence>
<protein>
    <recommendedName>
        <fullName evidence="1">bis(5'-nucleosyl)-tetraphosphatase (symmetrical)</fullName>
        <ecNumber evidence="1">3.6.1.41</ecNumber>
    </recommendedName>
</protein>
<dbReference type="InterPro" id="IPR006674">
    <property type="entry name" value="HD_domain"/>
</dbReference>
<evidence type="ECO:0000256" key="1">
    <source>
        <dbReference type="ARBA" id="ARBA00012506"/>
    </source>
</evidence>
<dbReference type="AlphaFoldDB" id="A0A9D1L4L4"/>
<evidence type="ECO:0000256" key="6">
    <source>
        <dbReference type="ARBA" id="ARBA00049417"/>
    </source>
</evidence>
<evidence type="ECO:0000313" key="9">
    <source>
        <dbReference type="Proteomes" id="UP000824078"/>
    </source>
</evidence>
<sequence>MAYTSVSWLSGLDEVSYASDQEAYLARLEEDLAKQLAAKPRRLQHSYSVALCAEKLALLYGVDPFKSRVAGILHDWDKAYSNDELIERARKANLDLGVDLSLVQPLLHGILAAHELPQKYPELPEDVLHAIKVHTIGSAHPTPLDMIVFIADGIEVFRPAAEGIEAVRNLVGTVSLPELYWRSFANGVAYVIATERWLYPGTIDIYNQLVLARERGEEPFTTTKETA</sequence>
<reference evidence="8" key="1">
    <citation type="submission" date="2020-10" db="EMBL/GenBank/DDBJ databases">
        <authorList>
            <person name="Gilroy R."/>
        </authorList>
    </citation>
    <scope>NUCLEOTIDE SEQUENCE</scope>
    <source>
        <strain evidence="8">ChiHjej12B11-29160</strain>
    </source>
</reference>
<dbReference type="EC" id="3.6.1.41" evidence="1"/>
<dbReference type="EMBL" id="DVMQ01000007">
    <property type="protein sequence ID" value="HIU23766.1"/>
    <property type="molecule type" value="Genomic_DNA"/>
</dbReference>
<gene>
    <name evidence="8" type="primary">yqeK</name>
    <name evidence="8" type="ORF">IAD17_02430</name>
</gene>
<evidence type="ECO:0000256" key="3">
    <source>
        <dbReference type="ARBA" id="ARBA00022741"/>
    </source>
</evidence>
<dbReference type="InterPro" id="IPR003607">
    <property type="entry name" value="HD/PDEase_dom"/>
</dbReference>
<dbReference type="PANTHER" id="PTHR35795">
    <property type="entry name" value="SLR1885 PROTEIN"/>
    <property type="match status" value="1"/>
</dbReference>
<dbReference type="Gene3D" id="1.10.3210.10">
    <property type="entry name" value="Hypothetical protein af1432"/>
    <property type="match status" value="1"/>
</dbReference>
<dbReference type="SMART" id="SM00471">
    <property type="entry name" value="HDc"/>
    <property type="match status" value="1"/>
</dbReference>
<dbReference type="InterPro" id="IPR051094">
    <property type="entry name" value="Diverse_Catalytic_Enzymes"/>
</dbReference>
<dbReference type="GO" id="GO:0000166">
    <property type="term" value="F:nucleotide binding"/>
    <property type="evidence" value="ECO:0007669"/>
    <property type="project" value="UniProtKB-KW"/>
</dbReference>
<keyword evidence="2" id="KW-0479">Metal-binding</keyword>
<evidence type="ECO:0000256" key="2">
    <source>
        <dbReference type="ARBA" id="ARBA00022723"/>
    </source>
</evidence>
<dbReference type="Pfam" id="PF01966">
    <property type="entry name" value="HD"/>
    <property type="match status" value="1"/>
</dbReference>
<dbReference type="NCBIfam" id="TIGR00277">
    <property type="entry name" value="HDIG"/>
    <property type="match status" value="1"/>
</dbReference>
<proteinExistence type="predicted"/>
<evidence type="ECO:0000256" key="5">
    <source>
        <dbReference type="ARBA" id="ARBA00023004"/>
    </source>
</evidence>
<feature type="domain" description="HD/PDEase" evidence="7">
    <location>
        <begin position="38"/>
        <end position="166"/>
    </location>
</feature>